<reference evidence="3" key="1">
    <citation type="submission" date="2020-09" db="EMBL/GenBank/DDBJ databases">
        <authorList>
            <person name="Kikuchi T."/>
        </authorList>
    </citation>
    <scope>NUCLEOTIDE SEQUENCE</scope>
    <source>
        <strain evidence="3">SH1</strain>
    </source>
</reference>
<evidence type="ECO:0000256" key="1">
    <source>
        <dbReference type="SAM" id="Phobius"/>
    </source>
</evidence>
<organism evidence="3 4">
    <name type="scientific">Bursaphelenchus okinawaensis</name>
    <dbReference type="NCBI Taxonomy" id="465554"/>
    <lineage>
        <taxon>Eukaryota</taxon>
        <taxon>Metazoa</taxon>
        <taxon>Ecdysozoa</taxon>
        <taxon>Nematoda</taxon>
        <taxon>Chromadorea</taxon>
        <taxon>Rhabditida</taxon>
        <taxon>Tylenchina</taxon>
        <taxon>Tylenchomorpha</taxon>
        <taxon>Aphelenchoidea</taxon>
        <taxon>Aphelenchoididae</taxon>
        <taxon>Bursaphelenchus</taxon>
    </lineage>
</organism>
<feature type="chain" id="PRO_5035594844" evidence="2">
    <location>
        <begin position="22"/>
        <end position="422"/>
    </location>
</feature>
<evidence type="ECO:0000313" key="4">
    <source>
        <dbReference type="Proteomes" id="UP000614601"/>
    </source>
</evidence>
<keyword evidence="1" id="KW-0472">Membrane</keyword>
<dbReference type="EMBL" id="CAJFDH010000003">
    <property type="protein sequence ID" value="CAD5214109.1"/>
    <property type="molecule type" value="Genomic_DNA"/>
</dbReference>
<dbReference type="EMBL" id="CAJFCW020000003">
    <property type="protein sequence ID" value="CAG9102102.1"/>
    <property type="molecule type" value="Genomic_DNA"/>
</dbReference>
<name>A0A811KFE6_9BILA</name>
<proteinExistence type="predicted"/>
<comment type="caution">
    <text evidence="3">The sequence shown here is derived from an EMBL/GenBank/DDBJ whole genome shotgun (WGS) entry which is preliminary data.</text>
</comment>
<feature type="transmembrane region" description="Helical" evidence="1">
    <location>
        <begin position="402"/>
        <end position="421"/>
    </location>
</feature>
<feature type="signal peptide" evidence="2">
    <location>
        <begin position="1"/>
        <end position="21"/>
    </location>
</feature>
<keyword evidence="2" id="KW-0732">Signal</keyword>
<sequence>MCSRFKLVFVVFIVALTFDAGFVVNAVPKNCEHYNAPYGFFKRKSPTSEDVPQHFKAPCLEGEDCQIVTVQNFSIFMEGYNDRWGHHDFMNIRSYYHREDGKWSTGDYMKGDKKDKWQWPPYRTLSQHPVVMDGEYKYMCQIWTDHLEFYGMSTEVVKISRGKSWRLHIRLEETLSPEDVKQAVIFEGYIFIDKERVFDIRGLMDSEIVKTTDVTSDRPGKASGTFKANKSCAIDITTRQLTSLDYGGVVFTINGLIVQQRWFLSFCDWVPVYFIRHVHFPPNLVYHFGDIPMLQTHGKTFTWKFNRFTFQTYTYHRNTFMPVVKPDDQIFEFAKTKTTPAPLSATSTKPLSTFTPKPLLPITRDPAKADEVDDRDYTDEPTVETTMDEDYLITDELVYEDASYALMVPFVCIGIGMIVLLG</sequence>
<keyword evidence="4" id="KW-1185">Reference proteome</keyword>
<accession>A0A811KFE6</accession>
<gene>
    <name evidence="3" type="ORF">BOKJ2_LOCUS5428</name>
</gene>
<dbReference type="AlphaFoldDB" id="A0A811KFE6"/>
<keyword evidence="1" id="KW-0812">Transmembrane</keyword>
<dbReference type="Proteomes" id="UP000614601">
    <property type="component" value="Unassembled WGS sequence"/>
</dbReference>
<protein>
    <submittedName>
        <fullName evidence="3">Uncharacterized protein</fullName>
    </submittedName>
</protein>
<evidence type="ECO:0000256" key="2">
    <source>
        <dbReference type="SAM" id="SignalP"/>
    </source>
</evidence>
<evidence type="ECO:0000313" key="3">
    <source>
        <dbReference type="EMBL" id="CAD5214109.1"/>
    </source>
</evidence>
<keyword evidence="1" id="KW-1133">Transmembrane helix</keyword>
<dbReference type="Proteomes" id="UP000783686">
    <property type="component" value="Unassembled WGS sequence"/>
</dbReference>